<evidence type="ECO:0000313" key="1">
    <source>
        <dbReference type="EMBL" id="KAJ9062795.1"/>
    </source>
</evidence>
<dbReference type="EMBL" id="QTSX02004990">
    <property type="protein sequence ID" value="KAJ9062795.1"/>
    <property type="molecule type" value="Genomic_DNA"/>
</dbReference>
<keyword evidence="2" id="KW-1185">Reference proteome</keyword>
<gene>
    <name evidence="1" type="ORF">DSO57_1006862</name>
</gene>
<evidence type="ECO:0000313" key="2">
    <source>
        <dbReference type="Proteomes" id="UP001165960"/>
    </source>
</evidence>
<name>A0ACC2SKJ2_9FUNG</name>
<reference evidence="1" key="1">
    <citation type="submission" date="2022-04" db="EMBL/GenBank/DDBJ databases">
        <title>Genome of the entomopathogenic fungus Entomophthora muscae.</title>
        <authorList>
            <person name="Elya C."/>
            <person name="Lovett B.R."/>
            <person name="Lee E."/>
            <person name="Macias A.M."/>
            <person name="Hajek A.E."/>
            <person name="De Bivort B.L."/>
            <person name="Kasson M.T."/>
            <person name="De Fine Licht H.H."/>
            <person name="Stajich J.E."/>
        </authorList>
    </citation>
    <scope>NUCLEOTIDE SEQUENCE</scope>
    <source>
        <strain evidence="1">Berkeley</strain>
    </source>
</reference>
<comment type="caution">
    <text evidence="1">The sequence shown here is derived from an EMBL/GenBank/DDBJ whole genome shotgun (WGS) entry which is preliminary data.</text>
</comment>
<dbReference type="Proteomes" id="UP001165960">
    <property type="component" value="Unassembled WGS sequence"/>
</dbReference>
<sequence length="53" mass="5662">MFGVMAGKFLVVDAFGRTVNLLSTNTQALPSASKPTKVFVCKHIGCGKVFSTR</sequence>
<protein>
    <submittedName>
        <fullName evidence="1">Uncharacterized protein</fullName>
    </submittedName>
</protein>
<accession>A0ACC2SKJ2</accession>
<proteinExistence type="predicted"/>
<organism evidence="1 2">
    <name type="scientific">Entomophthora muscae</name>
    <dbReference type="NCBI Taxonomy" id="34485"/>
    <lineage>
        <taxon>Eukaryota</taxon>
        <taxon>Fungi</taxon>
        <taxon>Fungi incertae sedis</taxon>
        <taxon>Zoopagomycota</taxon>
        <taxon>Entomophthoromycotina</taxon>
        <taxon>Entomophthoromycetes</taxon>
        <taxon>Entomophthorales</taxon>
        <taxon>Entomophthoraceae</taxon>
        <taxon>Entomophthora</taxon>
    </lineage>
</organism>